<dbReference type="Pfam" id="PF00481">
    <property type="entry name" value="PP2C"/>
    <property type="match status" value="1"/>
</dbReference>
<accession>A0AAD6YMC6</accession>
<comment type="caution">
    <text evidence="2">The sequence shown here is derived from an EMBL/GenBank/DDBJ whole genome shotgun (WGS) entry which is preliminary data.</text>
</comment>
<dbReference type="SMART" id="SM00332">
    <property type="entry name" value="PP2Cc"/>
    <property type="match status" value="1"/>
</dbReference>
<dbReference type="Gene3D" id="3.60.40.10">
    <property type="entry name" value="PPM-type phosphatase domain"/>
    <property type="match status" value="1"/>
</dbReference>
<dbReference type="Proteomes" id="UP001219525">
    <property type="component" value="Unassembled WGS sequence"/>
</dbReference>
<organism evidence="2 3">
    <name type="scientific">Mycena pura</name>
    <dbReference type="NCBI Taxonomy" id="153505"/>
    <lineage>
        <taxon>Eukaryota</taxon>
        <taxon>Fungi</taxon>
        <taxon>Dikarya</taxon>
        <taxon>Basidiomycota</taxon>
        <taxon>Agaricomycotina</taxon>
        <taxon>Agaricomycetes</taxon>
        <taxon>Agaricomycetidae</taxon>
        <taxon>Agaricales</taxon>
        <taxon>Marasmiineae</taxon>
        <taxon>Mycenaceae</taxon>
        <taxon>Mycena</taxon>
    </lineage>
</organism>
<dbReference type="InterPro" id="IPR015655">
    <property type="entry name" value="PP2C"/>
</dbReference>
<reference evidence="2" key="1">
    <citation type="submission" date="2023-03" db="EMBL/GenBank/DDBJ databases">
        <title>Massive genome expansion in bonnet fungi (Mycena s.s.) driven by repeated elements and novel gene families across ecological guilds.</title>
        <authorList>
            <consortium name="Lawrence Berkeley National Laboratory"/>
            <person name="Harder C.B."/>
            <person name="Miyauchi S."/>
            <person name="Viragh M."/>
            <person name="Kuo A."/>
            <person name="Thoen E."/>
            <person name="Andreopoulos B."/>
            <person name="Lu D."/>
            <person name="Skrede I."/>
            <person name="Drula E."/>
            <person name="Henrissat B."/>
            <person name="Morin E."/>
            <person name="Kohler A."/>
            <person name="Barry K."/>
            <person name="LaButti K."/>
            <person name="Morin E."/>
            <person name="Salamov A."/>
            <person name="Lipzen A."/>
            <person name="Mereny Z."/>
            <person name="Hegedus B."/>
            <person name="Baldrian P."/>
            <person name="Stursova M."/>
            <person name="Weitz H."/>
            <person name="Taylor A."/>
            <person name="Grigoriev I.V."/>
            <person name="Nagy L.G."/>
            <person name="Martin F."/>
            <person name="Kauserud H."/>
        </authorList>
    </citation>
    <scope>NUCLEOTIDE SEQUENCE</scope>
    <source>
        <strain evidence="2">9144</strain>
    </source>
</reference>
<evidence type="ECO:0000313" key="3">
    <source>
        <dbReference type="Proteomes" id="UP001219525"/>
    </source>
</evidence>
<proteinExistence type="predicted"/>
<dbReference type="GO" id="GO:0005739">
    <property type="term" value="C:mitochondrion"/>
    <property type="evidence" value="ECO:0007669"/>
    <property type="project" value="TreeGrafter"/>
</dbReference>
<sequence>MGAYRALLLFTARDWANHPIGPNGARLAPVGPDLDLNKLATRLSQQSSASVISGIHVLSFQPGRLANEDRCHVEDWLLPNGTWKMLAIFDGHGAGTEAVEFVLATLPATIKTAISRLPMEEDISDSTLGEILRTCVRDVDMRIQEDFVSLFPADIGTLSDDDIREAIRDPESAEGNSRVEVLRARTGTTALVALIKPDQSIHVANLGDCDAVVGVEGQSGWTSILSVHHNCTNEHEVARIRAEHPGEPECVNTTTERTLGLIGVTRGKSETMGDMFFKLPATYAERAAPLSLPPMHPNYDLKGLAARNITPPYLSNEADVVHFRLPHRDPTALPWPAQPAAVLILASDGLFNLFSRTKKVRQVSEAASMWCHAAASGSGEPGRNMALNILWDALQHSNGHNLYVDMISGEYGRRVDDTTIVVCPL</sequence>
<protein>
    <submittedName>
        <fullName evidence="2">Phosphatase 2C-like domain-containing protein</fullName>
    </submittedName>
</protein>
<dbReference type="EMBL" id="JARJCW010000006">
    <property type="protein sequence ID" value="KAJ7223589.1"/>
    <property type="molecule type" value="Genomic_DNA"/>
</dbReference>
<dbReference type="PANTHER" id="PTHR13832:SF792">
    <property type="entry name" value="GM14286P"/>
    <property type="match status" value="1"/>
</dbReference>
<dbReference type="InterPro" id="IPR001932">
    <property type="entry name" value="PPM-type_phosphatase-like_dom"/>
</dbReference>
<dbReference type="PROSITE" id="PS51746">
    <property type="entry name" value="PPM_2"/>
    <property type="match status" value="1"/>
</dbReference>
<keyword evidence="3" id="KW-1185">Reference proteome</keyword>
<evidence type="ECO:0000259" key="1">
    <source>
        <dbReference type="PROSITE" id="PS51746"/>
    </source>
</evidence>
<dbReference type="InterPro" id="IPR036457">
    <property type="entry name" value="PPM-type-like_dom_sf"/>
</dbReference>
<dbReference type="CDD" id="cd00143">
    <property type="entry name" value="PP2Cc"/>
    <property type="match status" value="1"/>
</dbReference>
<feature type="domain" description="PPM-type phosphatase" evidence="1">
    <location>
        <begin position="54"/>
        <end position="425"/>
    </location>
</feature>
<dbReference type="SUPFAM" id="SSF81606">
    <property type="entry name" value="PP2C-like"/>
    <property type="match status" value="1"/>
</dbReference>
<gene>
    <name evidence="2" type="ORF">GGX14DRAFT_513878</name>
</gene>
<dbReference type="AlphaFoldDB" id="A0AAD6YMC6"/>
<dbReference type="GO" id="GO:0004741">
    <property type="term" value="F:[pyruvate dehydrogenase (acetyl-transferring)]-phosphatase activity"/>
    <property type="evidence" value="ECO:0007669"/>
    <property type="project" value="TreeGrafter"/>
</dbReference>
<name>A0AAD6YMC6_9AGAR</name>
<evidence type="ECO:0000313" key="2">
    <source>
        <dbReference type="EMBL" id="KAJ7223589.1"/>
    </source>
</evidence>
<dbReference type="PANTHER" id="PTHR13832">
    <property type="entry name" value="PROTEIN PHOSPHATASE 2C"/>
    <property type="match status" value="1"/>
</dbReference>